<feature type="compositionally biased region" description="Basic and acidic residues" evidence="6">
    <location>
        <begin position="526"/>
        <end position="541"/>
    </location>
</feature>
<dbReference type="GO" id="GO:0016020">
    <property type="term" value="C:membrane"/>
    <property type="evidence" value="ECO:0007669"/>
    <property type="project" value="UniProtKB-SubCell"/>
</dbReference>
<dbReference type="PANTHER" id="PTHR17920:SF22">
    <property type="entry name" value="DUF726 DOMAIN PROTEIN (AFU_ORTHOLOGUE AFUA_2G12860)"/>
    <property type="match status" value="1"/>
</dbReference>
<dbReference type="SUPFAM" id="SSF53474">
    <property type="entry name" value="alpha/beta-Hydrolases"/>
    <property type="match status" value="1"/>
</dbReference>
<evidence type="ECO:0000256" key="2">
    <source>
        <dbReference type="ARBA" id="ARBA00009824"/>
    </source>
</evidence>
<dbReference type="PANTHER" id="PTHR17920">
    <property type="entry name" value="TRANSMEMBRANE AND COILED-COIL DOMAIN-CONTAINING PROTEIN 4 TMCO4"/>
    <property type="match status" value="1"/>
</dbReference>
<sequence length="567" mass="61841">MSNAGILQITPPKELNQDDRDNVFEHIYRRLAAHRNTALLLADVESTLSSHPDSVKQKRRDEVEHALNNWAQSLLQQAYTACAQPEKEKCPMLDPFTDTSTRELAPLPAKDQLTRILNAILFLDVTSTKQFSSQTRVFLRSIGHVDEDVIVFALKHPEEAIEQAQKQADETTKKHASKGKALRMVGVGLSAVAGGVLVGVTGGLAAPLVGAAVGSVLGVFGIGGTVVGVLAAGLAGSSVVCGALFGAYGAKRTSEMIGRHTQEIRDLALLPVWQQTDEGTLSVRLCISGWLRDDTDVTEPWDVFEEADTFALRWEVETLKELSDALYTLVTDQTMTMIKVQVIKRTMFASLMAALAPTAWIKIGRIIDNPWSNAIARANKAGRVLGDLLANRVFGTRPVTLTGYSLGALVILEALKYLAALPPKDTIGLIEDVFLFGTPASTDERTWSSVRRLVAGRLVNGYASNDYVLNVLSRVSNWSWNVAGLERVNVKDVENVQCDFVDGHTRWRGMIGRALMAVGSPGINPDKVDSQMREVDERDNGEIELNSGKEAQGKHMDFTSNNTAPLR</sequence>
<proteinExistence type="inferred from homology"/>
<dbReference type="InterPro" id="IPR007941">
    <property type="entry name" value="DUF726"/>
</dbReference>
<evidence type="ECO:0000313" key="8">
    <source>
        <dbReference type="EMBL" id="KIY72049.1"/>
    </source>
</evidence>
<organism evidence="8 9">
    <name type="scientific">Cylindrobasidium torrendii FP15055 ss-10</name>
    <dbReference type="NCBI Taxonomy" id="1314674"/>
    <lineage>
        <taxon>Eukaryota</taxon>
        <taxon>Fungi</taxon>
        <taxon>Dikarya</taxon>
        <taxon>Basidiomycota</taxon>
        <taxon>Agaricomycotina</taxon>
        <taxon>Agaricomycetes</taxon>
        <taxon>Agaricomycetidae</taxon>
        <taxon>Agaricales</taxon>
        <taxon>Marasmiineae</taxon>
        <taxon>Physalacriaceae</taxon>
        <taxon>Cylindrobasidium</taxon>
    </lineage>
</organism>
<protein>
    <submittedName>
        <fullName evidence="8">DUF726-domain-containing protein</fullName>
    </submittedName>
</protein>
<dbReference type="InterPro" id="IPR029058">
    <property type="entry name" value="AB_hydrolase_fold"/>
</dbReference>
<gene>
    <name evidence="8" type="ORF">CYLTODRAFT_429143</name>
</gene>
<evidence type="ECO:0000313" key="9">
    <source>
        <dbReference type="Proteomes" id="UP000054007"/>
    </source>
</evidence>
<reference evidence="8 9" key="1">
    <citation type="journal article" date="2015" name="Fungal Genet. Biol.">
        <title>Evolution of novel wood decay mechanisms in Agaricales revealed by the genome sequences of Fistulina hepatica and Cylindrobasidium torrendii.</title>
        <authorList>
            <person name="Floudas D."/>
            <person name="Held B.W."/>
            <person name="Riley R."/>
            <person name="Nagy L.G."/>
            <person name="Koehler G."/>
            <person name="Ransdell A.S."/>
            <person name="Younus H."/>
            <person name="Chow J."/>
            <person name="Chiniquy J."/>
            <person name="Lipzen A."/>
            <person name="Tritt A."/>
            <person name="Sun H."/>
            <person name="Haridas S."/>
            <person name="LaButti K."/>
            <person name="Ohm R.A."/>
            <person name="Kues U."/>
            <person name="Blanchette R.A."/>
            <person name="Grigoriev I.V."/>
            <person name="Minto R.E."/>
            <person name="Hibbett D.S."/>
        </authorList>
    </citation>
    <scope>NUCLEOTIDE SEQUENCE [LARGE SCALE GENOMIC DNA]</scope>
    <source>
        <strain evidence="8 9">FP15055 ss-10</strain>
    </source>
</reference>
<feature type="transmembrane region" description="Helical" evidence="7">
    <location>
        <begin position="217"/>
        <end position="250"/>
    </location>
</feature>
<evidence type="ECO:0000256" key="7">
    <source>
        <dbReference type="SAM" id="Phobius"/>
    </source>
</evidence>
<dbReference type="AlphaFoldDB" id="A0A0D7BPC4"/>
<feature type="compositionally biased region" description="Polar residues" evidence="6">
    <location>
        <begin position="558"/>
        <end position="567"/>
    </location>
</feature>
<dbReference type="EMBL" id="KN880447">
    <property type="protein sequence ID" value="KIY72049.1"/>
    <property type="molecule type" value="Genomic_DNA"/>
</dbReference>
<evidence type="ECO:0000256" key="4">
    <source>
        <dbReference type="ARBA" id="ARBA00022989"/>
    </source>
</evidence>
<dbReference type="OrthoDB" id="277931at2759"/>
<dbReference type="Pfam" id="PF05277">
    <property type="entry name" value="DUF726"/>
    <property type="match status" value="1"/>
</dbReference>
<evidence type="ECO:0000256" key="5">
    <source>
        <dbReference type="ARBA" id="ARBA00023136"/>
    </source>
</evidence>
<keyword evidence="5 7" id="KW-0472">Membrane</keyword>
<dbReference type="Proteomes" id="UP000054007">
    <property type="component" value="Unassembled WGS sequence"/>
</dbReference>
<evidence type="ECO:0000256" key="3">
    <source>
        <dbReference type="ARBA" id="ARBA00022692"/>
    </source>
</evidence>
<comment type="subcellular location">
    <subcellularLocation>
        <location evidence="1">Membrane</location>
        <topology evidence="1">Multi-pass membrane protein</topology>
    </subcellularLocation>
</comment>
<keyword evidence="3 7" id="KW-0812">Transmembrane</keyword>
<evidence type="ECO:0000256" key="6">
    <source>
        <dbReference type="SAM" id="MobiDB-lite"/>
    </source>
</evidence>
<feature type="transmembrane region" description="Helical" evidence="7">
    <location>
        <begin position="181"/>
        <end position="205"/>
    </location>
</feature>
<keyword evidence="4 7" id="KW-1133">Transmembrane helix</keyword>
<keyword evidence="9" id="KW-1185">Reference proteome</keyword>
<comment type="similarity">
    <text evidence="2">Belongs to the TMCO4 family.</text>
</comment>
<evidence type="ECO:0000256" key="1">
    <source>
        <dbReference type="ARBA" id="ARBA00004141"/>
    </source>
</evidence>
<feature type="region of interest" description="Disordered" evidence="6">
    <location>
        <begin position="522"/>
        <end position="567"/>
    </location>
</feature>
<accession>A0A0D7BPC4</accession>
<name>A0A0D7BPC4_9AGAR</name>